<dbReference type="PROSITE" id="PS51733">
    <property type="entry name" value="BPL_LPL_CATALYTIC"/>
    <property type="match status" value="1"/>
</dbReference>
<dbReference type="GO" id="GO:0016874">
    <property type="term" value="F:ligase activity"/>
    <property type="evidence" value="ECO:0007669"/>
    <property type="project" value="UniProtKB-KW"/>
</dbReference>
<dbReference type="InterPro" id="IPR050664">
    <property type="entry name" value="Octanoyltrans_LipM/LipL"/>
</dbReference>
<accession>A0A1V2ZVD0</accession>
<dbReference type="Pfam" id="PF21948">
    <property type="entry name" value="LplA-B_cat"/>
    <property type="match status" value="1"/>
</dbReference>
<dbReference type="InterPro" id="IPR004143">
    <property type="entry name" value="BPL_LPL_catalytic"/>
</dbReference>
<feature type="domain" description="BPL/LPL catalytic" evidence="1">
    <location>
        <begin position="34"/>
        <end position="224"/>
    </location>
</feature>
<dbReference type="RefSeq" id="WP_077244882.1">
    <property type="nucleotide sequence ID" value="NZ_MUZR01000066.1"/>
</dbReference>
<evidence type="ECO:0000313" key="2">
    <source>
        <dbReference type="EMBL" id="OOC09059.1"/>
    </source>
</evidence>
<dbReference type="SUPFAM" id="SSF55681">
    <property type="entry name" value="Class II aaRS and biotin synthetases"/>
    <property type="match status" value="1"/>
</dbReference>
<evidence type="ECO:0000313" key="3">
    <source>
        <dbReference type="Proteomes" id="UP000189177"/>
    </source>
</evidence>
<dbReference type="AlphaFoldDB" id="A0A1V2ZVD0"/>
<name>A0A1V2ZVD0_9GAMM</name>
<dbReference type="OrthoDB" id="8557818at2"/>
<sequence>MTTPAAPEWIDAGEWSATELHALYTGLAASTPPDAPPRVLWMRSREAHVSVGGSQDPEADLDLDHCAARGIPVVRRPLGGGSVWVDADQDCFFVIRPSRVLKRGPRHLFAQGLAMAVDVLRELGLQGVEPRGQDVWVQGRKIMGTGAATLNEGSVFGASFLGRFPVEDFLACVRAPSEGYREWLRPVLEAGMTDCAGELGRAPDSAALRDSLRRVTERRFEAPPVEVTPDAATVEAWLAAGYEELDDIADGDARPSVPEGIRVNRDNHVFETRVACGRLRLHVEGQHIARVWCEDPAVDRVLGERVAGELPERLHLRSRLAGCLDPAVADAVSARIDALYRGIA</sequence>
<dbReference type="PANTHER" id="PTHR43679">
    <property type="entry name" value="OCTANOYLTRANSFERASE LIPM-RELATED"/>
    <property type="match status" value="1"/>
</dbReference>
<protein>
    <submittedName>
        <fullName evidence="2">Ligase</fullName>
    </submittedName>
</protein>
<gene>
    <name evidence="2" type="ORF">B1A74_13060</name>
</gene>
<dbReference type="Proteomes" id="UP000189177">
    <property type="component" value="Unassembled WGS sequence"/>
</dbReference>
<dbReference type="PANTHER" id="PTHR43679:SF2">
    <property type="entry name" value="OCTANOYL-[GCVH]:PROTEIN N-OCTANOYLTRANSFERASE"/>
    <property type="match status" value="1"/>
</dbReference>
<reference evidence="2 3" key="1">
    <citation type="submission" date="2017-02" db="EMBL/GenBank/DDBJ databases">
        <title>Genomic diversity within the haloalkaliphilic genus Thioalkalivibrio.</title>
        <authorList>
            <person name="Ahn A.-C."/>
            <person name="Meier-Kolthoff J."/>
            <person name="Overmars L."/>
            <person name="Richter M."/>
            <person name="Woyke T."/>
            <person name="Sorokin D.Y."/>
            <person name="Muyzer G."/>
        </authorList>
    </citation>
    <scope>NUCLEOTIDE SEQUENCE [LARGE SCALE GENOMIC DNA]</scope>
    <source>
        <strain evidence="2 3">HL17</strain>
    </source>
</reference>
<keyword evidence="2" id="KW-0436">Ligase</keyword>
<dbReference type="EMBL" id="MUZR01000066">
    <property type="protein sequence ID" value="OOC09059.1"/>
    <property type="molecule type" value="Genomic_DNA"/>
</dbReference>
<dbReference type="Gene3D" id="3.30.930.10">
    <property type="entry name" value="Bira Bifunctional Protein, Domain 2"/>
    <property type="match status" value="1"/>
</dbReference>
<dbReference type="InterPro" id="IPR045864">
    <property type="entry name" value="aa-tRNA-synth_II/BPL/LPL"/>
</dbReference>
<evidence type="ECO:0000259" key="1">
    <source>
        <dbReference type="PROSITE" id="PS51733"/>
    </source>
</evidence>
<proteinExistence type="predicted"/>
<comment type="caution">
    <text evidence="2">The sequence shown here is derived from an EMBL/GenBank/DDBJ whole genome shotgun (WGS) entry which is preliminary data.</text>
</comment>
<organism evidence="2 3">
    <name type="scientific">Thioalkalivibrio halophilus</name>
    <dbReference type="NCBI Taxonomy" id="252474"/>
    <lineage>
        <taxon>Bacteria</taxon>
        <taxon>Pseudomonadati</taxon>
        <taxon>Pseudomonadota</taxon>
        <taxon>Gammaproteobacteria</taxon>
        <taxon>Chromatiales</taxon>
        <taxon>Ectothiorhodospiraceae</taxon>
        <taxon>Thioalkalivibrio</taxon>
    </lineage>
</organism>
<keyword evidence="3" id="KW-1185">Reference proteome</keyword>
<dbReference type="STRING" id="252474.B1A74_13060"/>